<reference evidence="1 2" key="1">
    <citation type="submission" date="2013-05" db="EMBL/GenBank/DDBJ databases">
        <title>Draft genome of the parasitic nematode Anyclostoma ceylanicum.</title>
        <authorList>
            <person name="Mitreva M."/>
        </authorList>
    </citation>
    <scope>NUCLEOTIDE SEQUENCE [LARGE SCALE GENOMIC DNA]</scope>
</reference>
<name>A0A0D6LML1_9BILA</name>
<organism evidence="1 2">
    <name type="scientific">Ancylostoma ceylanicum</name>
    <dbReference type="NCBI Taxonomy" id="53326"/>
    <lineage>
        <taxon>Eukaryota</taxon>
        <taxon>Metazoa</taxon>
        <taxon>Ecdysozoa</taxon>
        <taxon>Nematoda</taxon>
        <taxon>Chromadorea</taxon>
        <taxon>Rhabditida</taxon>
        <taxon>Rhabditina</taxon>
        <taxon>Rhabditomorpha</taxon>
        <taxon>Strongyloidea</taxon>
        <taxon>Ancylostomatidae</taxon>
        <taxon>Ancylostomatinae</taxon>
        <taxon>Ancylostoma</taxon>
    </lineage>
</organism>
<proteinExistence type="predicted"/>
<evidence type="ECO:0000313" key="1">
    <source>
        <dbReference type="EMBL" id="EPB72433.1"/>
    </source>
</evidence>
<protein>
    <submittedName>
        <fullName evidence="1">Uncharacterized protein</fullName>
    </submittedName>
</protein>
<keyword evidence="2" id="KW-1185">Reference proteome</keyword>
<gene>
    <name evidence="1" type="ORF">ANCCEY_08466</name>
</gene>
<sequence>MEKEGEEEEVFEIDDFTVITEFERFVVAIDALVQEWGLIGTRPRKKYPKGALRVCAWQSKSSTVNFGESNKLKVTYYYPDLYGVSEYIVMSPADQVDDAIMTEDQKNLVISAFRVAQHSVDCEIPMFIQFGHIDRQLFFGTSCNKSVVTHYGKCPISLLDADDIRVSVQFDYNIKVDFLFLFNVLWTALFMKIHYDFQVPVLSIKVHR</sequence>
<dbReference type="EMBL" id="KE125047">
    <property type="protein sequence ID" value="EPB72433.1"/>
    <property type="molecule type" value="Genomic_DNA"/>
</dbReference>
<dbReference type="AlphaFoldDB" id="A0A0D6LML1"/>
<accession>A0A0D6LML1</accession>
<evidence type="ECO:0000313" key="2">
    <source>
        <dbReference type="Proteomes" id="UP000054495"/>
    </source>
</evidence>
<dbReference type="Proteomes" id="UP000054495">
    <property type="component" value="Unassembled WGS sequence"/>
</dbReference>